<organism evidence="3 4">
    <name type="scientific">Streptomyces turgidiscabies</name>
    <dbReference type="NCBI Taxonomy" id="85558"/>
    <lineage>
        <taxon>Bacteria</taxon>
        <taxon>Bacillati</taxon>
        <taxon>Actinomycetota</taxon>
        <taxon>Actinomycetes</taxon>
        <taxon>Kitasatosporales</taxon>
        <taxon>Streptomycetaceae</taxon>
        <taxon>Streptomyces</taxon>
    </lineage>
</organism>
<evidence type="ECO:0000256" key="2">
    <source>
        <dbReference type="SAM" id="SignalP"/>
    </source>
</evidence>
<reference evidence="3 4" key="1">
    <citation type="submission" date="2023-07" db="EMBL/GenBank/DDBJ databases">
        <title>Comparative genomics of wheat-associated soil bacteria to identify genetic determinants of phenazine resistance.</title>
        <authorList>
            <person name="Mouncey N."/>
        </authorList>
    </citation>
    <scope>NUCLEOTIDE SEQUENCE [LARGE SCALE GENOMIC DNA]</scope>
    <source>
        <strain evidence="3 4">W2I16</strain>
    </source>
</reference>
<gene>
    <name evidence="3" type="ORF">QFZ49_005742</name>
</gene>
<evidence type="ECO:0000313" key="3">
    <source>
        <dbReference type="EMBL" id="MDQ0935770.1"/>
    </source>
</evidence>
<evidence type="ECO:0000256" key="1">
    <source>
        <dbReference type="SAM" id="MobiDB-lite"/>
    </source>
</evidence>
<dbReference type="RefSeq" id="WP_307629270.1">
    <property type="nucleotide sequence ID" value="NZ_JAUSZS010000007.1"/>
</dbReference>
<dbReference type="EMBL" id="JAUSZS010000007">
    <property type="protein sequence ID" value="MDQ0935770.1"/>
    <property type="molecule type" value="Genomic_DNA"/>
</dbReference>
<protein>
    <recommendedName>
        <fullName evidence="5">Secreted protein</fullName>
    </recommendedName>
</protein>
<evidence type="ECO:0000313" key="4">
    <source>
        <dbReference type="Proteomes" id="UP001223072"/>
    </source>
</evidence>
<proteinExistence type="predicted"/>
<feature type="chain" id="PRO_5046156789" description="Secreted protein" evidence="2">
    <location>
        <begin position="25"/>
        <end position="166"/>
    </location>
</feature>
<dbReference type="Proteomes" id="UP001223072">
    <property type="component" value="Unassembled WGS sequence"/>
</dbReference>
<keyword evidence="4" id="KW-1185">Reference proteome</keyword>
<sequence length="166" mass="17535">MHPLRSVLASAAAVCALATGITLAQPAQASADECTGGSHGFRDHPDNAEGDTVEPRRLDLGGGVVITLEKGVYGDQQIGFGKISGPTRPGDKVWMDWKATGWDNGGGAVFPWLQCGPFTVQSHGQSLTTPFKRTSTDPNYQFRVCGSLATNGTVRCATNGNGVDWW</sequence>
<evidence type="ECO:0008006" key="5">
    <source>
        <dbReference type="Google" id="ProtNLM"/>
    </source>
</evidence>
<feature type="signal peptide" evidence="2">
    <location>
        <begin position="1"/>
        <end position="24"/>
    </location>
</feature>
<feature type="compositionally biased region" description="Basic and acidic residues" evidence="1">
    <location>
        <begin position="40"/>
        <end position="56"/>
    </location>
</feature>
<feature type="region of interest" description="Disordered" evidence="1">
    <location>
        <begin position="32"/>
        <end position="56"/>
    </location>
</feature>
<accession>A0ABU0RUV3</accession>
<comment type="caution">
    <text evidence="3">The sequence shown here is derived from an EMBL/GenBank/DDBJ whole genome shotgun (WGS) entry which is preliminary data.</text>
</comment>
<keyword evidence="2" id="KW-0732">Signal</keyword>
<name>A0ABU0RUV3_9ACTN</name>